<dbReference type="InterPro" id="IPR039600">
    <property type="entry name" value="TANGO6/Rtp1"/>
</dbReference>
<comment type="caution">
    <text evidence="3">The sequence shown here is derived from an EMBL/GenBank/DDBJ whole genome shotgun (WGS) entry which is preliminary data.</text>
</comment>
<dbReference type="PANTHER" id="PTHR20959">
    <property type="entry name" value="TRANSPORT AND GOLGI ORGANIZATION PROTEIN 6 FAMILY MEMBER"/>
    <property type="match status" value="1"/>
</dbReference>
<protein>
    <recommendedName>
        <fullName evidence="2">TANGO6 HEAT repeat domain-containing protein</fullName>
    </recommendedName>
</protein>
<dbReference type="PANTHER" id="PTHR20959:SF1">
    <property type="entry name" value="TRANSPORT AND GOLGI ORGANIZATION PROTEIN 6 HOMOLOG"/>
    <property type="match status" value="1"/>
</dbReference>
<dbReference type="GO" id="GO:0009306">
    <property type="term" value="P:protein secretion"/>
    <property type="evidence" value="ECO:0007669"/>
    <property type="project" value="TreeGrafter"/>
</dbReference>
<reference evidence="3" key="1">
    <citation type="submission" date="2021-08" db="EMBL/GenBank/DDBJ databases">
        <title>WGS assembly of Ceratopteris richardii.</title>
        <authorList>
            <person name="Marchant D.B."/>
            <person name="Chen G."/>
            <person name="Jenkins J."/>
            <person name="Shu S."/>
            <person name="Leebens-Mack J."/>
            <person name="Grimwood J."/>
            <person name="Schmutz J."/>
            <person name="Soltis P."/>
            <person name="Soltis D."/>
            <person name="Chen Z.-H."/>
        </authorList>
    </citation>
    <scope>NUCLEOTIDE SEQUENCE</scope>
    <source>
        <strain evidence="3">Whitten #5841</strain>
        <tissue evidence="3">Leaf</tissue>
    </source>
</reference>
<feature type="region of interest" description="Disordered" evidence="1">
    <location>
        <begin position="169"/>
        <end position="198"/>
    </location>
</feature>
<evidence type="ECO:0000256" key="1">
    <source>
        <dbReference type="SAM" id="MobiDB-lite"/>
    </source>
</evidence>
<accession>A0A8T2VCH0</accession>
<organism evidence="3 4">
    <name type="scientific">Ceratopteris richardii</name>
    <name type="common">Triangle waterfern</name>
    <dbReference type="NCBI Taxonomy" id="49495"/>
    <lineage>
        <taxon>Eukaryota</taxon>
        <taxon>Viridiplantae</taxon>
        <taxon>Streptophyta</taxon>
        <taxon>Embryophyta</taxon>
        <taxon>Tracheophyta</taxon>
        <taxon>Polypodiopsida</taxon>
        <taxon>Polypodiidae</taxon>
        <taxon>Polypodiales</taxon>
        <taxon>Pteridineae</taxon>
        <taxon>Pteridaceae</taxon>
        <taxon>Parkerioideae</taxon>
        <taxon>Ceratopteris</taxon>
    </lineage>
</organism>
<dbReference type="EMBL" id="CM035407">
    <property type="protein sequence ID" value="KAH7443666.1"/>
    <property type="molecule type" value="Genomic_DNA"/>
</dbReference>
<sequence length="617" mass="68111">MEASSRGEIFSKGKLLLASFGGSKEKGNVFKESSRAAETLCSLINLLQTLQNSLSSETVPLEPSSPDWKILKALLELLVRIGISPHLSPGVGIRRGEQEKSFQSISVQLSGLFISNPLLQSYRAASVTDTTLLFICAETLSSFLWKASGHFPIPSSLPTAPASFHVEESSRTDTDVGNERMNDIGSPASSRGHSPDEKTPVIAMSRSIVMDKYIPDIKEFQLLQSTALIVLNYFLWDLIAAYSELSFGPRKTDEEIRQHGKLRIMHMIDYLPVDQVIEASFVLLNRHEPNPPPWMKAELGKQLSMLVTRSDGLVSILKELIGRVVKGNVESYEKVAAHLAKVPKSIATPEEYLKALCPQVLPLLLKHKPRELVMGEISSAASNNVFHTAVSLACRLLLAEPRLGINYLVQPIMRPLLVLNSVQANLHLHQTPTKRVESEHVLGPVTENEVVDSLVQLGVLLTAGCQGSSTVRELILHEARIITSLLLELHFQLVSSNSFSRKGSPDNVNIQVCNEKVYGFKGKGIKKGFLHKGLSSSSSEDEIYKDESNLSKLQSSLADIVMAIVSQSIESALPCIVPFMLDHKVDVVRWPQDEGEVWEALQLKGFQTRSRVMYALK</sequence>
<feature type="compositionally biased region" description="Basic and acidic residues" evidence="1">
    <location>
        <begin position="169"/>
        <end position="182"/>
    </location>
</feature>
<dbReference type="Pfam" id="PF23565">
    <property type="entry name" value="ARM_TANGO6"/>
    <property type="match status" value="1"/>
</dbReference>
<evidence type="ECO:0000313" key="3">
    <source>
        <dbReference type="EMBL" id="KAH7443666.1"/>
    </source>
</evidence>
<dbReference type="Proteomes" id="UP000825935">
    <property type="component" value="Chromosome 2"/>
</dbReference>
<evidence type="ECO:0000313" key="4">
    <source>
        <dbReference type="Proteomes" id="UP000825935"/>
    </source>
</evidence>
<dbReference type="InterPro" id="IPR057407">
    <property type="entry name" value="HEAT_TANGO6"/>
</dbReference>
<feature type="domain" description="TANGO6 HEAT repeat" evidence="2">
    <location>
        <begin position="309"/>
        <end position="471"/>
    </location>
</feature>
<dbReference type="OrthoDB" id="1911775at2759"/>
<name>A0A8T2VCH0_CERRI</name>
<dbReference type="AlphaFoldDB" id="A0A8T2VCH0"/>
<evidence type="ECO:0000259" key="2">
    <source>
        <dbReference type="Pfam" id="PF23565"/>
    </source>
</evidence>
<proteinExistence type="predicted"/>
<keyword evidence="4" id="KW-1185">Reference proteome</keyword>
<dbReference type="OMA" id="ELMLHMV"/>
<gene>
    <name evidence="3" type="ORF">KP509_02G045000</name>
</gene>